<gene>
    <name evidence="2" type="primary">mobB</name>
    <name evidence="2" type="ORF">CROST_001070</name>
</gene>
<protein>
    <submittedName>
        <fullName evidence="2">Molybdopterin-guanine dinucleotide biosynthesis adapter protein</fullName>
    </submittedName>
</protein>
<dbReference type="STRING" id="84029.CROST_32780"/>
<reference evidence="2 3" key="1">
    <citation type="submission" date="2022-04" db="EMBL/GenBank/DDBJ databases">
        <title>Genome sequence of C. roseum typestrain.</title>
        <authorList>
            <person name="Poehlein A."/>
            <person name="Schoch T."/>
            <person name="Duerre P."/>
            <person name="Daniel R."/>
        </authorList>
    </citation>
    <scope>NUCLEOTIDE SEQUENCE [LARGE SCALE GENOMIC DNA]</scope>
    <source>
        <strain evidence="2 3">DSM 7320</strain>
    </source>
</reference>
<dbReference type="GO" id="GO:0006777">
    <property type="term" value="P:Mo-molybdopterin cofactor biosynthetic process"/>
    <property type="evidence" value="ECO:0007669"/>
    <property type="project" value="InterPro"/>
</dbReference>
<keyword evidence="3" id="KW-1185">Reference proteome</keyword>
<dbReference type="KEGG" id="crw:CROST_001070"/>
<dbReference type="AlphaFoldDB" id="A0A1S8L1A0"/>
<dbReference type="InterPro" id="IPR052539">
    <property type="entry name" value="MGD_biosynthesis_adapter"/>
</dbReference>
<dbReference type="PANTHER" id="PTHR40072">
    <property type="entry name" value="MOLYBDOPTERIN-GUANINE DINUCLEOTIDE BIOSYNTHESIS ADAPTER PROTEIN-RELATED"/>
    <property type="match status" value="1"/>
</dbReference>
<dbReference type="NCBIfam" id="TIGR00176">
    <property type="entry name" value="mobB"/>
    <property type="match status" value="1"/>
</dbReference>
<evidence type="ECO:0000313" key="2">
    <source>
        <dbReference type="EMBL" id="URZ09436.1"/>
    </source>
</evidence>
<name>A0A1S8L1A0_9CLOT</name>
<dbReference type="Gene3D" id="3.40.50.300">
    <property type="entry name" value="P-loop containing nucleotide triphosphate hydrolases"/>
    <property type="match status" value="1"/>
</dbReference>
<accession>A0A1S8L1A0</accession>
<evidence type="ECO:0000259" key="1">
    <source>
        <dbReference type="Pfam" id="PF03205"/>
    </source>
</evidence>
<organism evidence="2 3">
    <name type="scientific">Clostridium felsineum</name>
    <dbReference type="NCBI Taxonomy" id="36839"/>
    <lineage>
        <taxon>Bacteria</taxon>
        <taxon>Bacillati</taxon>
        <taxon>Bacillota</taxon>
        <taxon>Clostridia</taxon>
        <taxon>Eubacteriales</taxon>
        <taxon>Clostridiaceae</taxon>
        <taxon>Clostridium</taxon>
    </lineage>
</organism>
<evidence type="ECO:0000313" key="3">
    <source>
        <dbReference type="Proteomes" id="UP000190951"/>
    </source>
</evidence>
<dbReference type="GO" id="GO:0005525">
    <property type="term" value="F:GTP binding"/>
    <property type="evidence" value="ECO:0007669"/>
    <property type="project" value="InterPro"/>
</dbReference>
<dbReference type="Proteomes" id="UP000190951">
    <property type="component" value="Chromosome"/>
</dbReference>
<sequence length="182" mass="20762">MESIYFKKGTVPIVSIIAKQSNTGKTTLIEGIIKVLKTRNYSIGVLKHDAHKFEIDKEGKDSYRFSKAGADVTIVSSKDKLALIENLKEEKELKDIISMFGYQDLIIIEGYKNNDYPKIEVYRKEVNSELIYSTAKNKNSFVAIATNEALDINLIQLDINDIEKIAGFIEEKFIKERSFQNE</sequence>
<dbReference type="Pfam" id="PF03205">
    <property type="entry name" value="MobB"/>
    <property type="match status" value="1"/>
</dbReference>
<dbReference type="SUPFAM" id="SSF52540">
    <property type="entry name" value="P-loop containing nucleoside triphosphate hydrolases"/>
    <property type="match status" value="1"/>
</dbReference>
<dbReference type="EMBL" id="CP096983">
    <property type="protein sequence ID" value="URZ09436.1"/>
    <property type="molecule type" value="Genomic_DNA"/>
</dbReference>
<dbReference type="CDD" id="cd03116">
    <property type="entry name" value="MobB"/>
    <property type="match status" value="1"/>
</dbReference>
<proteinExistence type="predicted"/>
<dbReference type="InterPro" id="IPR004435">
    <property type="entry name" value="MobB_dom"/>
</dbReference>
<dbReference type="InterPro" id="IPR027417">
    <property type="entry name" value="P-loop_NTPase"/>
</dbReference>
<dbReference type="PANTHER" id="PTHR40072:SF1">
    <property type="entry name" value="MOLYBDOPTERIN-GUANINE DINUCLEOTIDE BIOSYNTHESIS ADAPTER PROTEIN"/>
    <property type="match status" value="1"/>
</dbReference>
<feature type="domain" description="Molybdopterin-guanine dinucleotide biosynthesis protein B (MobB)" evidence="1">
    <location>
        <begin position="14"/>
        <end position="146"/>
    </location>
</feature>
<dbReference type="RefSeq" id="WP_077833548.1">
    <property type="nucleotide sequence ID" value="NZ_CP096983.1"/>
</dbReference>